<evidence type="ECO:0000313" key="4">
    <source>
        <dbReference type="Proteomes" id="UP000307430"/>
    </source>
</evidence>
<dbReference type="Proteomes" id="UP000307430">
    <property type="component" value="Unassembled WGS sequence"/>
</dbReference>
<reference evidence="3 4" key="1">
    <citation type="submission" date="2019-05" db="EMBL/GenBank/DDBJ databases">
        <title>Genome sequence of Klebsiella sp strain TOUT106.</title>
        <authorList>
            <person name="Rahi P."/>
            <person name="Chaudhari D."/>
        </authorList>
    </citation>
    <scope>NUCLEOTIDE SEQUENCE [LARGE SCALE GENOMIC DNA]</scope>
    <source>
        <strain evidence="3 4">TOUT106</strain>
    </source>
</reference>
<dbReference type="SMART" id="SM00116">
    <property type="entry name" value="CBS"/>
    <property type="match status" value="2"/>
</dbReference>
<organism evidence="3 4">
    <name type="scientific">Klebsiella indica</name>
    <dbReference type="NCBI Taxonomy" id="2582917"/>
    <lineage>
        <taxon>Bacteria</taxon>
        <taxon>Pseudomonadati</taxon>
        <taxon>Pseudomonadota</taxon>
        <taxon>Gammaproteobacteria</taxon>
        <taxon>Enterobacterales</taxon>
        <taxon>Enterobacteriaceae</taxon>
        <taxon>Klebsiella/Raoultella group</taxon>
        <taxon>Klebsiella</taxon>
    </lineage>
</organism>
<evidence type="ECO:0000313" key="3">
    <source>
        <dbReference type="EMBL" id="TLV05880.1"/>
    </source>
</evidence>
<dbReference type="EMBL" id="VCHQ01000036">
    <property type="protein sequence ID" value="TLV05880.1"/>
    <property type="molecule type" value="Genomic_DNA"/>
</dbReference>
<feature type="domain" description="CBS" evidence="2">
    <location>
        <begin position="75"/>
        <end position="134"/>
    </location>
</feature>
<dbReference type="AlphaFoldDB" id="A0A5R9L8T6"/>
<dbReference type="InterPro" id="IPR050986">
    <property type="entry name" value="GutQ/KpsF_isomerases"/>
</dbReference>
<protein>
    <submittedName>
        <fullName evidence="3">CBS domain-containing protein</fullName>
    </submittedName>
</protein>
<name>A0A5R9L8T6_9ENTR</name>
<sequence>MRLPNHVVYRKPQRVTGIATSMLQSMKVPIGISNGEATLAVILMQIRKFNKEDFAFYHPGGSLGKRLLTYVRDVMKSAKDCCAVQPTTTILDVLFAMTSSKTGAASVINKQQKLIGIVTDGDIRRYVMYNNLHLTDPISEVMTHSPEWVFENELVEVALRKMQQKRPSSVTALPVVDRERKVCGMLNISDLMNQGFL</sequence>
<gene>
    <name evidence="3" type="ORF">FE839_22605</name>
</gene>
<dbReference type="PROSITE" id="PS51371">
    <property type="entry name" value="CBS"/>
    <property type="match status" value="2"/>
</dbReference>
<comment type="caution">
    <text evidence="3">The sequence shown here is derived from an EMBL/GenBank/DDBJ whole genome shotgun (WGS) entry which is preliminary data.</text>
</comment>
<keyword evidence="4" id="KW-1185">Reference proteome</keyword>
<proteinExistence type="predicted"/>
<evidence type="ECO:0000259" key="2">
    <source>
        <dbReference type="PROSITE" id="PS51371"/>
    </source>
</evidence>
<dbReference type="PANTHER" id="PTHR42745:SF1">
    <property type="entry name" value="ARABINOSE 5-PHOSPHATE ISOMERASE KDSD"/>
    <property type="match status" value="1"/>
</dbReference>
<feature type="domain" description="CBS" evidence="2">
    <location>
        <begin position="142"/>
        <end position="197"/>
    </location>
</feature>
<dbReference type="Pfam" id="PF00571">
    <property type="entry name" value="CBS"/>
    <property type="match status" value="2"/>
</dbReference>
<dbReference type="SUPFAM" id="SSF54631">
    <property type="entry name" value="CBS-domain pair"/>
    <property type="match status" value="1"/>
</dbReference>
<dbReference type="InterPro" id="IPR000644">
    <property type="entry name" value="CBS_dom"/>
</dbReference>
<dbReference type="PANTHER" id="PTHR42745">
    <property type="match status" value="1"/>
</dbReference>
<keyword evidence="1" id="KW-0129">CBS domain</keyword>
<dbReference type="InterPro" id="IPR046342">
    <property type="entry name" value="CBS_dom_sf"/>
</dbReference>
<accession>A0A5R9L8T6</accession>
<dbReference type="Gene3D" id="3.10.580.10">
    <property type="entry name" value="CBS-domain"/>
    <property type="match status" value="1"/>
</dbReference>
<evidence type="ECO:0000256" key="1">
    <source>
        <dbReference type="PROSITE-ProRule" id="PRU00703"/>
    </source>
</evidence>
<dbReference type="CDD" id="cd04604">
    <property type="entry name" value="CBS_pair_SIS_assoc"/>
    <property type="match status" value="1"/>
</dbReference>